<comment type="similarity">
    <text evidence="1">Belongs to the IF-3 family.</text>
</comment>
<dbReference type="NCBIfam" id="TIGR00418">
    <property type="entry name" value="thrS"/>
    <property type="match status" value="1"/>
</dbReference>
<dbReference type="EMBL" id="JAAGAX010000511">
    <property type="protein sequence ID" value="KAF2282163.1"/>
    <property type="molecule type" value="Genomic_DNA"/>
</dbReference>
<dbReference type="GO" id="GO:0005737">
    <property type="term" value="C:cytoplasm"/>
    <property type="evidence" value="ECO:0007669"/>
    <property type="project" value="InterPro"/>
</dbReference>
<evidence type="ECO:0000256" key="9">
    <source>
        <dbReference type="ARBA" id="ARBA00022833"/>
    </source>
</evidence>
<dbReference type="FunFam" id="3.30.930.10:FF:000002">
    <property type="entry name" value="Threonine--tRNA ligase"/>
    <property type="match status" value="1"/>
</dbReference>
<dbReference type="HAMAP" id="MF_00184">
    <property type="entry name" value="Thr_tRNA_synth"/>
    <property type="match status" value="1"/>
</dbReference>
<comment type="catalytic activity">
    <reaction evidence="14">
        <text>tRNA(Thr) + L-threonine + ATP = L-threonyl-tRNA(Thr) + AMP + diphosphate + H(+)</text>
        <dbReference type="Rhea" id="RHEA:24624"/>
        <dbReference type="Rhea" id="RHEA-COMP:9670"/>
        <dbReference type="Rhea" id="RHEA-COMP:9704"/>
        <dbReference type="ChEBI" id="CHEBI:15378"/>
        <dbReference type="ChEBI" id="CHEBI:30616"/>
        <dbReference type="ChEBI" id="CHEBI:33019"/>
        <dbReference type="ChEBI" id="CHEBI:57926"/>
        <dbReference type="ChEBI" id="CHEBI:78442"/>
        <dbReference type="ChEBI" id="CHEBI:78534"/>
        <dbReference type="ChEBI" id="CHEBI:456215"/>
        <dbReference type="EC" id="6.1.1.3"/>
    </reaction>
</comment>
<dbReference type="SUPFAM" id="SSF55186">
    <property type="entry name" value="ThrRS/AlaRS common domain"/>
    <property type="match status" value="1"/>
</dbReference>
<dbReference type="InterPro" id="IPR006195">
    <property type="entry name" value="aa-tRNA-synth_II"/>
</dbReference>
<evidence type="ECO:0000313" key="18">
    <source>
        <dbReference type="Proteomes" id="UP000467840"/>
    </source>
</evidence>
<evidence type="ECO:0000256" key="8">
    <source>
        <dbReference type="ARBA" id="ARBA00022741"/>
    </source>
</evidence>
<organism evidence="17 18">
    <name type="scientific">Hevea brasiliensis</name>
    <name type="common">Para rubber tree</name>
    <name type="synonym">Siphonia brasiliensis</name>
    <dbReference type="NCBI Taxonomy" id="3981"/>
    <lineage>
        <taxon>Eukaryota</taxon>
        <taxon>Viridiplantae</taxon>
        <taxon>Streptophyta</taxon>
        <taxon>Embryophyta</taxon>
        <taxon>Tracheophyta</taxon>
        <taxon>Spermatophyta</taxon>
        <taxon>Magnoliopsida</taxon>
        <taxon>eudicotyledons</taxon>
        <taxon>Gunneridae</taxon>
        <taxon>Pentapetalae</taxon>
        <taxon>rosids</taxon>
        <taxon>fabids</taxon>
        <taxon>Malpighiales</taxon>
        <taxon>Euphorbiaceae</taxon>
        <taxon>Crotonoideae</taxon>
        <taxon>Micrandreae</taxon>
        <taxon>Hevea</taxon>
    </lineage>
</organism>
<dbReference type="Pfam" id="PF05198">
    <property type="entry name" value="IF3_N"/>
    <property type="match status" value="1"/>
</dbReference>
<sequence length="733" mass="83797">MFPDIVESIVALLVDGNLQDLATPISKDSAVDPVTIESNTGVDIIRHDAAHIMARAIREIFPDTKLAIGPTIENGFYYDLDLSHSLSEKEFEAIERKMADIIAKDERFVREVWPRERAIKFFEGLGERYKLEILSKVPVGEEITVYKHGEFVDLCRGPHAPSARYVKAFKLTKISGAYWLGDQKNKMLQRVYGTAWHSSEALASYLHTMQEAEKRDHRKIAKDLGWFHIQNEALGQVFWHDKGWTIYLIIEEYIRRKLKKHGYHEVKTPIMLDRKLWEKSGHWEKFKENMFVVEDDKKELAIKPMNCPCHVQIFKSKIRSYKELPIRMAEFGMCHRNEPSGSLYGLMRVRGFTQDDAHIFCTHEQVRDEVLQFYKLLMEVYRDFGFDSVVVKLSDRPENRIGSDEIWDRSEQSLMEPMDALGVKYAINKGEGAFYGPKLEFTLKDSIGREWQCGTVQLDFVLPGRLDAYYMGEDGKKHTPVIIHRAILGTIERFIGILIEHYAGNIPAWLAPVQLEILTVSGEVEEYARGLMEMALQENVRVELNSTGENISHKILERKGPRINELITAKKVRLVDEEGSMVGVVDIDEAIARAREAELDLVEVVSEGEYPVCKIFNYSKQKYNKKKSGGPKRGRSSSLKELKFRLNIEDNDYNIKLNNLKGFIEKGNKVKVSIRFVGRELQYKEVGLGILDRLVNDTEGVARPESSPRMDGNVMSMVFGSKGGSSGSSSSLQ</sequence>
<keyword evidence="11" id="KW-0648">Protein biosynthesis</keyword>
<feature type="domain" description="Aminoacyl-transfer RNA synthetases class-II family profile" evidence="15">
    <location>
        <begin position="216"/>
        <end position="507"/>
    </location>
</feature>
<dbReference type="InterPro" id="IPR001288">
    <property type="entry name" value="Translation_initiation_fac_3"/>
</dbReference>
<proteinExistence type="inferred from homology"/>
<dbReference type="NCBIfam" id="TIGR00168">
    <property type="entry name" value="infC"/>
    <property type="match status" value="1"/>
</dbReference>
<evidence type="ECO:0000256" key="5">
    <source>
        <dbReference type="ARBA" id="ARBA00022540"/>
    </source>
</evidence>
<dbReference type="PANTHER" id="PTHR11451:SF44">
    <property type="entry name" value="THREONINE--TRNA LIGASE, CHLOROPLASTIC_MITOCHONDRIAL 2"/>
    <property type="match status" value="1"/>
</dbReference>
<dbReference type="FunFam" id="3.30.54.20:FF:000002">
    <property type="entry name" value="Threonine--tRNA ligase"/>
    <property type="match status" value="1"/>
</dbReference>
<dbReference type="GO" id="GO:0004829">
    <property type="term" value="F:threonine-tRNA ligase activity"/>
    <property type="evidence" value="ECO:0007669"/>
    <property type="project" value="UniProtKB-EC"/>
</dbReference>
<dbReference type="EC" id="6.1.1.3" evidence="3"/>
<evidence type="ECO:0000313" key="17">
    <source>
        <dbReference type="EMBL" id="KAF2282163.1"/>
    </source>
</evidence>
<gene>
    <name evidence="17" type="ORF">GH714_042987</name>
</gene>
<evidence type="ECO:0000256" key="2">
    <source>
        <dbReference type="ARBA" id="ARBA00008226"/>
    </source>
</evidence>
<evidence type="ECO:0000256" key="12">
    <source>
        <dbReference type="ARBA" id="ARBA00023146"/>
    </source>
</evidence>
<feature type="domain" description="TGS" evidence="16">
    <location>
        <begin position="1"/>
        <end position="35"/>
    </location>
</feature>
<dbReference type="Gene3D" id="3.30.110.10">
    <property type="entry name" value="Translation initiation factor 3 (IF-3), C-terminal domain"/>
    <property type="match status" value="1"/>
</dbReference>
<dbReference type="InterPro" id="IPR002314">
    <property type="entry name" value="aa-tRNA-synt_IIb"/>
</dbReference>
<comment type="caution">
    <text evidence="17">The sequence shown here is derived from an EMBL/GenBank/DDBJ whole genome shotgun (WGS) entry which is preliminary data.</text>
</comment>
<reference evidence="17 18" key="1">
    <citation type="journal article" date="2020" name="Mol. Plant">
        <title>The Chromosome-Based Rubber Tree Genome Provides New Insights into Spurge Genome Evolution and Rubber Biosynthesis.</title>
        <authorList>
            <person name="Liu J."/>
            <person name="Shi C."/>
            <person name="Shi C.C."/>
            <person name="Li W."/>
            <person name="Zhang Q.J."/>
            <person name="Zhang Y."/>
            <person name="Li K."/>
            <person name="Lu H.F."/>
            <person name="Shi C."/>
            <person name="Zhu S.T."/>
            <person name="Xiao Z.Y."/>
            <person name="Nan H."/>
            <person name="Yue Y."/>
            <person name="Zhu X.G."/>
            <person name="Wu Y."/>
            <person name="Hong X.N."/>
            <person name="Fan G.Y."/>
            <person name="Tong Y."/>
            <person name="Zhang D."/>
            <person name="Mao C.L."/>
            <person name="Liu Y.L."/>
            <person name="Hao S.J."/>
            <person name="Liu W.Q."/>
            <person name="Lv M.Q."/>
            <person name="Zhang H.B."/>
            <person name="Liu Y."/>
            <person name="Hu-Tang G.R."/>
            <person name="Wang J.P."/>
            <person name="Wang J.H."/>
            <person name="Sun Y.H."/>
            <person name="Ni S.B."/>
            <person name="Chen W.B."/>
            <person name="Zhang X.C."/>
            <person name="Jiao Y.N."/>
            <person name="Eichler E.E."/>
            <person name="Li G.H."/>
            <person name="Liu X."/>
            <person name="Gao L.Z."/>
        </authorList>
    </citation>
    <scope>NUCLEOTIDE SEQUENCE [LARGE SCALE GENOMIC DNA]</scope>
    <source>
        <strain evidence="18">cv. GT1</strain>
        <tissue evidence="17">Leaf</tissue>
    </source>
</reference>
<dbReference type="InterPro" id="IPR019815">
    <property type="entry name" value="Translation_initiation_fac_3_C"/>
</dbReference>
<dbReference type="CDD" id="cd00771">
    <property type="entry name" value="ThrRS_core"/>
    <property type="match status" value="1"/>
</dbReference>
<dbReference type="InterPro" id="IPR002320">
    <property type="entry name" value="Thr-tRNA-ligase_IIa"/>
</dbReference>
<dbReference type="Proteomes" id="UP000467840">
    <property type="component" value="Unassembled WGS sequence"/>
</dbReference>
<evidence type="ECO:0000259" key="15">
    <source>
        <dbReference type="PROSITE" id="PS50862"/>
    </source>
</evidence>
<keyword evidence="5" id="KW-0396">Initiation factor</keyword>
<accession>A0A6A6K1H4</accession>
<evidence type="ECO:0000259" key="16">
    <source>
        <dbReference type="PROSITE" id="PS51880"/>
    </source>
</evidence>
<dbReference type="PROSITE" id="PS50862">
    <property type="entry name" value="AA_TRNA_LIGASE_II"/>
    <property type="match status" value="1"/>
</dbReference>
<evidence type="ECO:0000256" key="14">
    <source>
        <dbReference type="ARBA" id="ARBA00049515"/>
    </source>
</evidence>
<evidence type="ECO:0000256" key="1">
    <source>
        <dbReference type="ARBA" id="ARBA00005439"/>
    </source>
</evidence>
<protein>
    <recommendedName>
        <fullName evidence="3">threonine--tRNA ligase</fullName>
        <ecNumber evidence="3">6.1.1.3</ecNumber>
    </recommendedName>
    <alternativeName>
        <fullName evidence="13">Threonyl-tRNA synthetase</fullName>
    </alternativeName>
</protein>
<dbReference type="InterPro" id="IPR012947">
    <property type="entry name" value="tRNA_SAD"/>
</dbReference>
<dbReference type="SMART" id="SM00863">
    <property type="entry name" value="tRNA_SAD"/>
    <property type="match status" value="1"/>
</dbReference>
<dbReference type="SUPFAM" id="SSF55200">
    <property type="entry name" value="Translation initiation factor IF3, C-terminal domain"/>
    <property type="match status" value="1"/>
</dbReference>
<keyword evidence="18" id="KW-1185">Reference proteome</keyword>
<evidence type="ECO:0000256" key="4">
    <source>
        <dbReference type="ARBA" id="ARBA00022490"/>
    </source>
</evidence>
<keyword evidence="12" id="KW-0030">Aminoacyl-tRNA synthetase</keyword>
<dbReference type="GO" id="GO:0006435">
    <property type="term" value="P:threonyl-tRNA aminoacylation"/>
    <property type="evidence" value="ECO:0007669"/>
    <property type="project" value="InterPro"/>
</dbReference>
<dbReference type="InterPro" id="IPR036787">
    <property type="entry name" value="T_IF-3_N_sf"/>
</dbReference>
<dbReference type="GO" id="GO:0003743">
    <property type="term" value="F:translation initiation factor activity"/>
    <property type="evidence" value="ECO:0007669"/>
    <property type="project" value="UniProtKB-KW"/>
</dbReference>
<dbReference type="PANTHER" id="PTHR11451">
    <property type="entry name" value="THREONINE-TRNA LIGASE"/>
    <property type="match status" value="1"/>
</dbReference>
<dbReference type="AlphaFoldDB" id="A0A6A6K1H4"/>
<keyword evidence="8" id="KW-0547">Nucleotide-binding</keyword>
<dbReference type="InterPro" id="IPR018163">
    <property type="entry name" value="Thr/Ala-tRNA-synth_IIc_edit"/>
</dbReference>
<evidence type="ECO:0000256" key="13">
    <source>
        <dbReference type="ARBA" id="ARBA00031900"/>
    </source>
</evidence>
<dbReference type="Gene3D" id="3.30.930.10">
    <property type="entry name" value="Bira Bifunctional Protein, Domain 2"/>
    <property type="match status" value="1"/>
</dbReference>
<dbReference type="Pfam" id="PF00707">
    <property type="entry name" value="IF3_C"/>
    <property type="match status" value="1"/>
</dbReference>
<evidence type="ECO:0000256" key="11">
    <source>
        <dbReference type="ARBA" id="ARBA00022917"/>
    </source>
</evidence>
<dbReference type="InterPro" id="IPR033728">
    <property type="entry name" value="ThrRS_core"/>
</dbReference>
<dbReference type="InterPro" id="IPR045864">
    <property type="entry name" value="aa-tRNA-synth_II/BPL/LPL"/>
</dbReference>
<dbReference type="SUPFAM" id="SSF52954">
    <property type="entry name" value="Class II aaRS ABD-related"/>
    <property type="match status" value="1"/>
</dbReference>
<evidence type="ECO:0000256" key="3">
    <source>
        <dbReference type="ARBA" id="ARBA00013163"/>
    </source>
</evidence>
<dbReference type="Gene3D" id="3.30.54.20">
    <property type="match status" value="1"/>
</dbReference>
<dbReference type="InterPro" id="IPR004095">
    <property type="entry name" value="TGS"/>
</dbReference>
<evidence type="ECO:0000256" key="10">
    <source>
        <dbReference type="ARBA" id="ARBA00022840"/>
    </source>
</evidence>
<comment type="similarity">
    <text evidence="2">Belongs to the class-II aminoacyl-tRNA synthetase family.</text>
</comment>
<dbReference type="GO" id="GO:0046872">
    <property type="term" value="F:metal ion binding"/>
    <property type="evidence" value="ECO:0007669"/>
    <property type="project" value="UniProtKB-KW"/>
</dbReference>
<keyword evidence="7" id="KW-0479">Metal-binding</keyword>
<dbReference type="SUPFAM" id="SSF54364">
    <property type="entry name" value="Translation initiation factor IF3, N-terminal domain"/>
    <property type="match status" value="1"/>
</dbReference>
<evidence type="ECO:0000256" key="6">
    <source>
        <dbReference type="ARBA" id="ARBA00022598"/>
    </source>
</evidence>
<keyword evidence="9" id="KW-0862">Zinc</keyword>
<dbReference type="FunFam" id="3.30.980.10:FF:000005">
    <property type="entry name" value="Threonyl-tRNA synthetase, mitochondrial"/>
    <property type="match status" value="1"/>
</dbReference>
<keyword evidence="6" id="KW-0436">Ligase</keyword>
<evidence type="ECO:0000256" key="7">
    <source>
        <dbReference type="ARBA" id="ARBA00022723"/>
    </source>
</evidence>
<dbReference type="GO" id="GO:0005524">
    <property type="term" value="F:ATP binding"/>
    <property type="evidence" value="ECO:0007669"/>
    <property type="project" value="UniProtKB-KW"/>
</dbReference>
<dbReference type="Gene3D" id="3.30.980.10">
    <property type="entry name" value="Threonyl-trna Synthetase, Chain A, domain 2"/>
    <property type="match status" value="1"/>
</dbReference>
<dbReference type="InterPro" id="IPR019814">
    <property type="entry name" value="Translation_initiation_fac_3_N"/>
</dbReference>
<dbReference type="SUPFAM" id="SSF55681">
    <property type="entry name" value="Class II aaRS and biotin synthetases"/>
    <property type="match status" value="1"/>
</dbReference>
<dbReference type="PROSITE" id="PS51880">
    <property type="entry name" value="TGS"/>
    <property type="match status" value="1"/>
</dbReference>
<dbReference type="Gene3D" id="3.10.20.80">
    <property type="entry name" value="Translation initiation factor 3 (IF-3), N-terminal domain"/>
    <property type="match status" value="1"/>
</dbReference>
<dbReference type="Pfam" id="PF00587">
    <property type="entry name" value="tRNA-synt_2b"/>
    <property type="match status" value="1"/>
</dbReference>
<keyword evidence="4" id="KW-0963">Cytoplasm</keyword>
<dbReference type="InterPro" id="IPR036788">
    <property type="entry name" value="T_IF-3_C_sf"/>
</dbReference>
<keyword evidence="10" id="KW-0067">ATP-binding</keyword>
<name>A0A6A6K1H4_HEVBR</name>
<dbReference type="PRINTS" id="PR01047">
    <property type="entry name" value="TRNASYNTHTHR"/>
</dbReference>
<dbReference type="Pfam" id="PF07973">
    <property type="entry name" value="tRNA_SAD"/>
    <property type="match status" value="1"/>
</dbReference>